<organism evidence="1 2">
    <name type="scientific">Rotaria magnacalcarata</name>
    <dbReference type="NCBI Taxonomy" id="392030"/>
    <lineage>
        <taxon>Eukaryota</taxon>
        <taxon>Metazoa</taxon>
        <taxon>Spiralia</taxon>
        <taxon>Gnathifera</taxon>
        <taxon>Rotifera</taxon>
        <taxon>Eurotatoria</taxon>
        <taxon>Bdelloidea</taxon>
        <taxon>Philodinida</taxon>
        <taxon>Philodinidae</taxon>
        <taxon>Rotaria</taxon>
    </lineage>
</organism>
<dbReference type="EMBL" id="CAJOBH010005372">
    <property type="protein sequence ID" value="CAF4022230.1"/>
    <property type="molecule type" value="Genomic_DNA"/>
</dbReference>
<reference evidence="1" key="1">
    <citation type="submission" date="2021-02" db="EMBL/GenBank/DDBJ databases">
        <authorList>
            <person name="Nowell W R."/>
        </authorList>
    </citation>
    <scope>NUCLEOTIDE SEQUENCE</scope>
</reference>
<evidence type="ECO:0000313" key="2">
    <source>
        <dbReference type="Proteomes" id="UP000681967"/>
    </source>
</evidence>
<dbReference type="AlphaFoldDB" id="A0A8S2NWN7"/>
<proteinExistence type="predicted"/>
<comment type="caution">
    <text evidence="1">The sequence shown here is derived from an EMBL/GenBank/DDBJ whole genome shotgun (WGS) entry which is preliminary data.</text>
</comment>
<evidence type="ECO:0000313" key="1">
    <source>
        <dbReference type="EMBL" id="CAF4022230.1"/>
    </source>
</evidence>
<protein>
    <submittedName>
        <fullName evidence="1">Uncharacterized protein</fullName>
    </submittedName>
</protein>
<gene>
    <name evidence="1" type="ORF">BYL167_LOCUS14851</name>
</gene>
<accession>A0A8S2NWN7</accession>
<dbReference type="Proteomes" id="UP000681967">
    <property type="component" value="Unassembled WGS sequence"/>
</dbReference>
<name>A0A8S2NWN7_9BILA</name>
<sequence>MGLYHSLSEYFHSQQAFENIVIDARLLAPSKQFVAGTLFKRFNIPSIYIDKEGNMAMFPYNLKDISSDH</sequence>